<keyword evidence="3" id="KW-1185">Reference proteome</keyword>
<dbReference type="AlphaFoldDB" id="A0A5C3F944"/>
<feature type="compositionally biased region" description="Low complexity" evidence="1">
    <location>
        <begin position="20"/>
        <end position="33"/>
    </location>
</feature>
<dbReference type="EMBL" id="OOIP01000016">
    <property type="protein sequence ID" value="SPO39889.1"/>
    <property type="molecule type" value="Genomic_DNA"/>
</dbReference>
<dbReference type="Proteomes" id="UP000323386">
    <property type="component" value="Unassembled WGS sequence"/>
</dbReference>
<protein>
    <submittedName>
        <fullName evidence="2">Uncharacterized protein</fullName>
    </submittedName>
</protein>
<feature type="region of interest" description="Disordered" evidence="1">
    <location>
        <begin position="488"/>
        <end position="507"/>
    </location>
</feature>
<feature type="compositionally biased region" description="Low complexity" evidence="1">
    <location>
        <begin position="114"/>
        <end position="146"/>
    </location>
</feature>
<feature type="compositionally biased region" description="Acidic residues" evidence="1">
    <location>
        <begin position="279"/>
        <end position="302"/>
    </location>
</feature>
<gene>
    <name evidence="2" type="ORF">PSFLO_05370</name>
</gene>
<feature type="compositionally biased region" description="Low complexity" evidence="1">
    <location>
        <begin position="64"/>
        <end position="91"/>
    </location>
</feature>
<proteinExistence type="predicted"/>
<feature type="compositionally biased region" description="Low complexity" evidence="1">
    <location>
        <begin position="430"/>
        <end position="462"/>
    </location>
</feature>
<feature type="region of interest" description="Disordered" evidence="1">
    <location>
        <begin position="114"/>
        <end position="472"/>
    </location>
</feature>
<feature type="region of interest" description="Disordered" evidence="1">
    <location>
        <begin position="16"/>
        <end position="91"/>
    </location>
</feature>
<evidence type="ECO:0000313" key="2">
    <source>
        <dbReference type="EMBL" id="SPO39889.1"/>
    </source>
</evidence>
<name>A0A5C3F944_9BASI</name>
<evidence type="ECO:0000313" key="3">
    <source>
        <dbReference type="Proteomes" id="UP000323386"/>
    </source>
</evidence>
<accession>A0A5C3F944</accession>
<feature type="compositionally biased region" description="Polar residues" evidence="1">
    <location>
        <begin position="158"/>
        <end position="172"/>
    </location>
</feature>
<feature type="compositionally biased region" description="Low complexity" evidence="1">
    <location>
        <begin position="376"/>
        <end position="415"/>
    </location>
</feature>
<feature type="region of interest" description="Disordered" evidence="1">
    <location>
        <begin position="520"/>
        <end position="542"/>
    </location>
</feature>
<evidence type="ECO:0000256" key="1">
    <source>
        <dbReference type="SAM" id="MobiDB-lite"/>
    </source>
</evidence>
<reference evidence="2 3" key="1">
    <citation type="submission" date="2018-03" db="EMBL/GenBank/DDBJ databases">
        <authorList>
            <person name="Guldener U."/>
        </authorList>
    </citation>
    <scope>NUCLEOTIDE SEQUENCE [LARGE SCALE GENOMIC DNA]</scope>
    <source>
        <strain evidence="2 3">DAOM196992</strain>
    </source>
</reference>
<organism evidence="2 3">
    <name type="scientific">Pseudozyma flocculosa</name>
    <dbReference type="NCBI Taxonomy" id="84751"/>
    <lineage>
        <taxon>Eukaryota</taxon>
        <taxon>Fungi</taxon>
        <taxon>Dikarya</taxon>
        <taxon>Basidiomycota</taxon>
        <taxon>Ustilaginomycotina</taxon>
        <taxon>Ustilaginomycetes</taxon>
        <taxon>Ustilaginales</taxon>
        <taxon>Ustilaginaceae</taxon>
        <taxon>Pseudozyma</taxon>
    </lineage>
</organism>
<feature type="compositionally biased region" description="Polar residues" evidence="1">
    <location>
        <begin position="248"/>
        <end position="259"/>
    </location>
</feature>
<feature type="compositionally biased region" description="Pro residues" evidence="1">
    <location>
        <begin position="530"/>
        <end position="542"/>
    </location>
</feature>
<sequence>MLSLSSALGQMKANTMQFLSPASSPERASAAPPNSGVRSTTTDVDPLISSIQDDAAALTPLPRSQSASSISTSTPAQTDVCRPSTTTPRRATAQLTKLQQRLLYDSDSDSSLDISFDSPGSSDSHSSCRSSGSDYSDPPSSATSSSGRESCLSKGRTDTGSASGDAKTGSTSRRPHLRSSIAVQRVLLGGRHGTDSSHSGPSSSSSSSASSSARSSYRKSRSSQGSSAAKKHGGTFLADPIDFPLPPSSLTAQTSSRDSLQGGRRDSKPRTSRLYLSSFDEDEEDDTRSDPDAASDGEDEPAQDMKAFLRGLGKKRSPTTLGGEGRGRGQVGPPERSRTALPSLPAPVESPTSYKFLDRDADSGRPLASREGGRGTATMPAAAATTTIRTTSPSPALSSSATISSATASVSTAPTSQPPSPTYRKDLPASPSGSTLHASPSSSSLSSSLSSSSLSASSPSSPRGNKIRPLQTLRQRTQTGTSMRYLHSQQPAAAREGHGACEGDDGAASFLDLSTSATASLRGSATTQAAPPPTPPPRQPLLLPPDLERDVEQLKKDARSLIADIQALSFGIETRDNEWENTEVTYRGTWSALDAFFWRSLEYDAT</sequence>
<feature type="compositionally biased region" description="Low complexity" evidence="1">
    <location>
        <begin position="196"/>
        <end position="215"/>
    </location>
</feature>